<comment type="caution">
    <text evidence="1">The sequence shown here is derived from an EMBL/GenBank/DDBJ whole genome shotgun (WGS) entry which is preliminary data.</text>
</comment>
<dbReference type="AlphaFoldDB" id="A0A4Y2TM20"/>
<reference evidence="1 2" key="1">
    <citation type="journal article" date="2019" name="Sci. Rep.">
        <title>Orb-weaving spider Araneus ventricosus genome elucidates the spidroin gene catalogue.</title>
        <authorList>
            <person name="Kono N."/>
            <person name="Nakamura H."/>
            <person name="Ohtoshi R."/>
            <person name="Moran D.A.P."/>
            <person name="Shinohara A."/>
            <person name="Yoshida Y."/>
            <person name="Fujiwara M."/>
            <person name="Mori M."/>
            <person name="Tomita M."/>
            <person name="Arakawa K."/>
        </authorList>
    </citation>
    <scope>NUCLEOTIDE SEQUENCE [LARGE SCALE GENOMIC DNA]</scope>
</reference>
<organism evidence="1 2">
    <name type="scientific">Araneus ventricosus</name>
    <name type="common">Orbweaver spider</name>
    <name type="synonym">Epeira ventricosa</name>
    <dbReference type="NCBI Taxonomy" id="182803"/>
    <lineage>
        <taxon>Eukaryota</taxon>
        <taxon>Metazoa</taxon>
        <taxon>Ecdysozoa</taxon>
        <taxon>Arthropoda</taxon>
        <taxon>Chelicerata</taxon>
        <taxon>Arachnida</taxon>
        <taxon>Araneae</taxon>
        <taxon>Araneomorphae</taxon>
        <taxon>Entelegynae</taxon>
        <taxon>Araneoidea</taxon>
        <taxon>Araneidae</taxon>
        <taxon>Araneus</taxon>
    </lineage>
</organism>
<gene>
    <name evidence="1" type="ORF">AVEN_154740_1</name>
</gene>
<protein>
    <recommendedName>
        <fullName evidence="3">Transposable element Tc1 transposase</fullName>
    </recommendedName>
</protein>
<keyword evidence="2" id="KW-1185">Reference proteome</keyword>
<dbReference type="OrthoDB" id="6427837at2759"/>
<proteinExistence type="predicted"/>
<sequence length="234" mass="26735">MPPFRWPGAGVSGWYLRPVVCIPLTPNHCRLRCEWCQARTHWRTEWRSVVFSHESLFCLVASDGRVLVIRRPGELLQITCLRPRHTGPSPGVMVWGTISYDSRSTLVVIPRTLTANLYVSLVIQPVVLLFINSIQGVLYNRITLAVVTQHALPSVDMLPWSDRSPDLSPIEHVWDIIGRQLQRHPQPALTVPKLPDQEQQAWNSIQQTDTRHLHDTMHARLHSCIQKSSSYTGY</sequence>
<evidence type="ECO:0000313" key="2">
    <source>
        <dbReference type="Proteomes" id="UP000499080"/>
    </source>
</evidence>
<dbReference type="Gene3D" id="3.30.420.10">
    <property type="entry name" value="Ribonuclease H-like superfamily/Ribonuclease H"/>
    <property type="match status" value="1"/>
</dbReference>
<evidence type="ECO:0000313" key="1">
    <source>
        <dbReference type="EMBL" id="GBO01101.1"/>
    </source>
</evidence>
<name>A0A4Y2TM20_ARAVE</name>
<dbReference type="EMBL" id="BGPR01029364">
    <property type="protein sequence ID" value="GBO01101.1"/>
    <property type="molecule type" value="Genomic_DNA"/>
</dbReference>
<dbReference type="GO" id="GO:0003676">
    <property type="term" value="F:nucleic acid binding"/>
    <property type="evidence" value="ECO:0007669"/>
    <property type="project" value="InterPro"/>
</dbReference>
<dbReference type="Proteomes" id="UP000499080">
    <property type="component" value="Unassembled WGS sequence"/>
</dbReference>
<dbReference type="InterPro" id="IPR036397">
    <property type="entry name" value="RNaseH_sf"/>
</dbReference>
<accession>A0A4Y2TM20</accession>
<evidence type="ECO:0008006" key="3">
    <source>
        <dbReference type="Google" id="ProtNLM"/>
    </source>
</evidence>